<dbReference type="GO" id="GO:0032957">
    <property type="term" value="P:inositol trisphosphate metabolic process"/>
    <property type="evidence" value="ECO:0007669"/>
    <property type="project" value="Ensembl"/>
</dbReference>
<dbReference type="InterPro" id="IPR038286">
    <property type="entry name" value="IPK_sf"/>
</dbReference>
<dbReference type="GO" id="GO:0070266">
    <property type="term" value="P:necroptotic process"/>
    <property type="evidence" value="ECO:0007669"/>
    <property type="project" value="Ensembl"/>
</dbReference>
<dbReference type="GO" id="GO:0005737">
    <property type="term" value="C:cytoplasm"/>
    <property type="evidence" value="ECO:0007669"/>
    <property type="project" value="TreeGrafter"/>
</dbReference>
<dbReference type="EC" id="2.7.-.-" evidence="8"/>
<evidence type="ECO:0000256" key="3">
    <source>
        <dbReference type="ARBA" id="ARBA00022741"/>
    </source>
</evidence>
<comment type="similarity">
    <text evidence="1 8">Belongs to the inositol phosphokinase (IPK) family.</text>
</comment>
<dbReference type="Ensembl" id="ENSSPUT00000003354.1">
    <property type="protein sequence ID" value="ENSSPUP00000003156.1"/>
    <property type="gene ID" value="ENSSPUG00000002443.1"/>
</dbReference>
<evidence type="ECO:0000313" key="10">
    <source>
        <dbReference type="Ensembl" id="ENSSPUP00000003156.1"/>
    </source>
</evidence>
<keyword evidence="11" id="KW-1185">Reference proteome</keyword>
<evidence type="ECO:0000256" key="2">
    <source>
        <dbReference type="ARBA" id="ARBA00022679"/>
    </source>
</evidence>
<evidence type="ECO:0000256" key="1">
    <source>
        <dbReference type="ARBA" id="ARBA00007374"/>
    </source>
</evidence>
<dbReference type="PANTHER" id="PTHR12400">
    <property type="entry name" value="INOSITOL POLYPHOSPHATE KINASE"/>
    <property type="match status" value="1"/>
</dbReference>
<evidence type="ECO:0000256" key="4">
    <source>
        <dbReference type="ARBA" id="ARBA00022777"/>
    </source>
</evidence>
<organism evidence="10 11">
    <name type="scientific">Sphenodon punctatus</name>
    <name type="common">Tuatara</name>
    <name type="synonym">Hatteria punctata</name>
    <dbReference type="NCBI Taxonomy" id="8508"/>
    <lineage>
        <taxon>Eukaryota</taxon>
        <taxon>Metazoa</taxon>
        <taxon>Chordata</taxon>
        <taxon>Craniata</taxon>
        <taxon>Vertebrata</taxon>
        <taxon>Euteleostomi</taxon>
        <taxon>Lepidosauria</taxon>
        <taxon>Sphenodontia</taxon>
        <taxon>Sphenodontidae</taxon>
        <taxon>Sphenodon</taxon>
    </lineage>
</organism>
<dbReference type="GeneTree" id="ENSGT00940000155309"/>
<evidence type="ECO:0000256" key="9">
    <source>
        <dbReference type="SAM" id="MobiDB-lite"/>
    </source>
</evidence>
<name>A0A8D0G937_SPHPU</name>
<evidence type="ECO:0000256" key="6">
    <source>
        <dbReference type="ARBA" id="ARBA00036164"/>
    </source>
</evidence>
<evidence type="ECO:0000256" key="5">
    <source>
        <dbReference type="ARBA" id="ARBA00022840"/>
    </source>
</evidence>
<dbReference type="SUPFAM" id="SSF56104">
    <property type="entry name" value="SAICAR synthase-like"/>
    <property type="match status" value="1"/>
</dbReference>
<accession>A0A8D0G937</accession>
<evidence type="ECO:0000313" key="11">
    <source>
        <dbReference type="Proteomes" id="UP000694392"/>
    </source>
</evidence>
<dbReference type="OMA" id="DCAFAAT"/>
<comment type="catalytic activity">
    <reaction evidence="6">
        <text>1D-myo-inositol 1,4,5-trisphosphate + 2 ATP = 1D-myo-inositol 1,3,4,5,6-pentakisphosphate + 2 ADP + 2 H(+)</text>
        <dbReference type="Rhea" id="RHEA:32359"/>
        <dbReference type="ChEBI" id="CHEBI:15378"/>
        <dbReference type="ChEBI" id="CHEBI:30616"/>
        <dbReference type="ChEBI" id="CHEBI:57733"/>
        <dbReference type="ChEBI" id="CHEBI:203600"/>
        <dbReference type="ChEBI" id="CHEBI:456216"/>
        <dbReference type="EC" id="2.7.1.151"/>
    </reaction>
</comment>
<dbReference type="PANTHER" id="PTHR12400:SF51">
    <property type="entry name" value="INOSITOL POLYPHOSPHATE MULTIKINASE"/>
    <property type="match status" value="1"/>
</dbReference>
<dbReference type="GO" id="GO:0008440">
    <property type="term" value="F:inositol-1,4,5-trisphosphate 3-kinase activity"/>
    <property type="evidence" value="ECO:0007669"/>
    <property type="project" value="Ensembl"/>
</dbReference>
<feature type="region of interest" description="Disordered" evidence="9">
    <location>
        <begin position="1"/>
        <end position="22"/>
    </location>
</feature>
<keyword evidence="4 8" id="KW-0418">Kinase</keyword>
<keyword evidence="5" id="KW-0067">ATP-binding</keyword>
<dbReference type="InterPro" id="IPR005522">
    <property type="entry name" value="IPK"/>
</dbReference>
<dbReference type="GO" id="GO:0000825">
    <property type="term" value="F:inositol-1,3,4,5-tetrakisphosphate 6-kinase activity"/>
    <property type="evidence" value="ECO:0007669"/>
    <property type="project" value="Ensembl"/>
</dbReference>
<evidence type="ECO:0000256" key="8">
    <source>
        <dbReference type="RuleBase" id="RU363090"/>
    </source>
</evidence>
<reference evidence="10" key="1">
    <citation type="submission" date="2025-08" db="UniProtKB">
        <authorList>
            <consortium name="Ensembl"/>
        </authorList>
    </citation>
    <scope>IDENTIFICATION</scope>
</reference>
<protein>
    <recommendedName>
        <fullName evidence="8">Kinase</fullName>
        <ecNumber evidence="8">2.7.-.-</ecNumber>
    </recommendedName>
</protein>
<feature type="compositionally biased region" description="Low complexity" evidence="9">
    <location>
        <begin position="11"/>
        <end position="22"/>
    </location>
</feature>
<reference evidence="10" key="2">
    <citation type="submission" date="2025-09" db="UniProtKB">
        <authorList>
            <consortium name="Ensembl"/>
        </authorList>
    </citation>
    <scope>IDENTIFICATION</scope>
</reference>
<evidence type="ECO:0000256" key="7">
    <source>
        <dbReference type="ARBA" id="ARBA00036525"/>
    </source>
</evidence>
<keyword evidence="2 8" id="KW-0808">Transferase</keyword>
<keyword evidence="3" id="KW-0547">Nucleotide-binding</keyword>
<sequence length="408" mass="46021">MATEPPRRAQPPLVGGSPPVSVATSEGRHRFLNGCVPLSHQVAGHMYGKDKGGILQHPDGTVLKQLQPPPRGPRELEFYNKVFAADSCDSILLELRKYLPKYYGTWSPPTAPNDIYLKLEDVTRKFNKPCIMDVKIGQKSYDPYASAEKIHQQVSKYPLMEEIGFLVLGMRVYHSHSDSYEAQNQHYGRGLTKETIKDGVSRFFHNGYYLRKDAVAASIEKTEKILQWFETQKQLNFYASSLLFVYEGSCQLTATQLRDGALAERVVPKGQLADGEVLEYNNNIHVMNSAENGKIEASVGKNLSKFYALHKKAYSKRHHGQISLKVDTMEKVNIWKSSTCISQEHLNGNIIPQLEKVFCHMPTELQESADVEVRMIDFAHVLPSNTKDEGYVHGLKNLITVLQSILDN</sequence>
<dbReference type="AlphaFoldDB" id="A0A8D0G937"/>
<dbReference type="GO" id="GO:0005524">
    <property type="term" value="F:ATP binding"/>
    <property type="evidence" value="ECO:0007669"/>
    <property type="project" value="UniProtKB-KW"/>
</dbReference>
<proteinExistence type="inferred from homology"/>
<dbReference type="GO" id="GO:0005654">
    <property type="term" value="C:nucleoplasm"/>
    <property type="evidence" value="ECO:0007669"/>
    <property type="project" value="Ensembl"/>
</dbReference>
<dbReference type="Gene3D" id="3.30.470.160">
    <property type="entry name" value="Inositol polyphosphate kinase"/>
    <property type="match status" value="1"/>
</dbReference>
<dbReference type="GO" id="GO:0097243">
    <property type="term" value="F:flavonoid binding"/>
    <property type="evidence" value="ECO:0007669"/>
    <property type="project" value="Ensembl"/>
</dbReference>
<dbReference type="GO" id="GO:0032958">
    <property type="term" value="P:inositol phosphate biosynthetic process"/>
    <property type="evidence" value="ECO:0007669"/>
    <property type="project" value="InterPro"/>
</dbReference>
<gene>
    <name evidence="10" type="primary">IPMK</name>
</gene>
<dbReference type="GO" id="GO:0036064">
    <property type="term" value="C:ciliary basal body"/>
    <property type="evidence" value="ECO:0007669"/>
    <property type="project" value="Ensembl"/>
</dbReference>
<dbReference type="Proteomes" id="UP000694392">
    <property type="component" value="Unplaced"/>
</dbReference>
<dbReference type="Pfam" id="PF03770">
    <property type="entry name" value="IPK"/>
    <property type="match status" value="1"/>
</dbReference>
<comment type="catalytic activity">
    <reaction evidence="7">
        <text>1D-myo-inositol 1,3,4,6-tetrakisphosphate + ATP = 1D-myo-inositol 1,3,4,5,6-pentakisphosphate + ADP + H(+)</text>
        <dbReference type="Rhea" id="RHEA:12717"/>
        <dbReference type="ChEBI" id="CHEBI:15378"/>
        <dbReference type="ChEBI" id="CHEBI:30616"/>
        <dbReference type="ChEBI" id="CHEBI:57660"/>
        <dbReference type="ChEBI" id="CHEBI:57733"/>
        <dbReference type="ChEBI" id="CHEBI:456216"/>
        <dbReference type="EC" id="2.7.1.140"/>
    </reaction>
</comment>